<accession>Q10X53</accession>
<dbReference type="EMBL" id="CP000393">
    <property type="protein sequence ID" value="ABG53171.1"/>
    <property type="molecule type" value="Genomic_DNA"/>
</dbReference>
<name>Q10X53_TRIEI</name>
<evidence type="ECO:0000313" key="1">
    <source>
        <dbReference type="EMBL" id="ABG53171.1"/>
    </source>
</evidence>
<proteinExistence type="predicted"/>
<sequence>MISKSPITVTQMTDTHLFTDLTLGKTYGVSGQTSFLKLLEKLGQLQPQLDALLLTRGVVKDESLGAYQCLVSLISPLNIPNY</sequence>
<dbReference type="InterPro" id="IPR029052">
    <property type="entry name" value="Metallo-depent_PP-like"/>
</dbReference>
<dbReference type="KEGG" id="ter:Tery_4165"/>
<dbReference type="Gene3D" id="3.60.21.10">
    <property type="match status" value="1"/>
</dbReference>
<reference evidence="1" key="1">
    <citation type="submission" date="2006-06" db="EMBL/GenBank/DDBJ databases">
        <title>Complete sequence of Trichodesmium erythraeum IMS101.</title>
        <authorList>
            <consortium name="US DOE Joint Genome Institute"/>
            <person name="Copeland A."/>
            <person name="Lucas S."/>
            <person name="Lapidus A."/>
            <person name="Barry K."/>
            <person name="Detter J.C."/>
            <person name="Glavina del Rio T."/>
            <person name="Hammon N."/>
            <person name="Israni S."/>
            <person name="Dalin E."/>
            <person name="Tice H."/>
            <person name="Pitluck S."/>
            <person name="Kiss H."/>
            <person name="Munk A.C."/>
            <person name="Brettin T."/>
            <person name="Bruce D."/>
            <person name="Han C."/>
            <person name="Tapia R."/>
            <person name="Gilna P."/>
            <person name="Schmutz J."/>
            <person name="Larimer F."/>
            <person name="Land M."/>
            <person name="Hauser L."/>
            <person name="Kyrpides N."/>
            <person name="Kim E."/>
            <person name="Richardson P."/>
        </authorList>
    </citation>
    <scope>NUCLEOTIDE SEQUENCE [LARGE SCALE GENOMIC DNA]</scope>
    <source>
        <strain evidence="1">IMS101</strain>
    </source>
</reference>
<dbReference type="AlphaFoldDB" id="Q10X53"/>
<dbReference type="HOGENOM" id="CLU_2557305_0_0_3"/>
<dbReference type="eggNOG" id="COG1409">
    <property type="taxonomic scope" value="Bacteria"/>
</dbReference>
<organism evidence="1">
    <name type="scientific">Trichodesmium erythraeum (strain IMS101)</name>
    <dbReference type="NCBI Taxonomy" id="203124"/>
    <lineage>
        <taxon>Bacteria</taxon>
        <taxon>Bacillati</taxon>
        <taxon>Cyanobacteriota</taxon>
        <taxon>Cyanophyceae</taxon>
        <taxon>Oscillatoriophycideae</taxon>
        <taxon>Oscillatoriales</taxon>
        <taxon>Microcoleaceae</taxon>
        <taxon>Trichodesmium</taxon>
    </lineage>
</organism>
<dbReference type="RefSeq" id="WP_011613501.1">
    <property type="nucleotide sequence ID" value="NC_008312.1"/>
</dbReference>
<gene>
    <name evidence="1" type="ordered locus">Tery_4165</name>
</gene>
<dbReference type="OrthoDB" id="651281at2"/>
<protein>
    <submittedName>
        <fullName evidence="1">3',5'-cyclic-nucleotide phosphodiesterase</fullName>
    </submittedName>
</protein>